<evidence type="ECO:0000256" key="6">
    <source>
        <dbReference type="ARBA" id="ARBA00023049"/>
    </source>
</evidence>
<dbReference type="Pfam" id="PF07998">
    <property type="entry name" value="Peptidase_M54"/>
    <property type="match status" value="1"/>
</dbReference>
<evidence type="ECO:0000256" key="4">
    <source>
        <dbReference type="ARBA" id="ARBA00022801"/>
    </source>
</evidence>
<dbReference type="PANTHER" id="PTHR15910:SF1">
    <property type="entry name" value="ARCHAEMETZINCIN-2"/>
    <property type="match status" value="1"/>
</dbReference>
<dbReference type="InterPro" id="IPR012962">
    <property type="entry name" value="Pept_M54_archaemetzincn"/>
</dbReference>
<evidence type="ECO:0000256" key="7">
    <source>
        <dbReference type="SAM" id="MobiDB-lite"/>
    </source>
</evidence>
<evidence type="ECO:0000256" key="5">
    <source>
        <dbReference type="ARBA" id="ARBA00022833"/>
    </source>
</evidence>
<keyword evidence="2" id="KW-0645">Protease</keyword>
<feature type="region of interest" description="Disordered" evidence="7">
    <location>
        <begin position="42"/>
        <end position="68"/>
    </location>
</feature>
<dbReference type="EMBL" id="QJNU01000621">
    <property type="protein sequence ID" value="RYO91936.1"/>
    <property type="molecule type" value="Genomic_DNA"/>
</dbReference>
<keyword evidence="5" id="KW-0862">Zinc</keyword>
<dbReference type="GO" id="GO:0008237">
    <property type="term" value="F:metallopeptidase activity"/>
    <property type="evidence" value="ECO:0007669"/>
    <property type="project" value="UniProtKB-KW"/>
</dbReference>
<dbReference type="InterPro" id="IPR024079">
    <property type="entry name" value="MetalloPept_cat_dom_sf"/>
</dbReference>
<dbReference type="Gene3D" id="3.40.390.10">
    <property type="entry name" value="Collagenase (Catalytic Domain)"/>
    <property type="match status" value="1"/>
</dbReference>
<evidence type="ECO:0000256" key="3">
    <source>
        <dbReference type="ARBA" id="ARBA00022723"/>
    </source>
</evidence>
<protein>
    <recommendedName>
        <fullName evidence="10">Archaemetzincin-2</fullName>
    </recommendedName>
</protein>
<comment type="caution">
    <text evidence="8">The sequence shown here is derived from an EMBL/GenBank/DDBJ whole genome shotgun (WGS) entry which is preliminary data.</text>
</comment>
<reference evidence="8 9" key="1">
    <citation type="submission" date="2018-06" db="EMBL/GenBank/DDBJ databases">
        <title>Complete Genomes of Monosporascus.</title>
        <authorList>
            <person name="Robinson A.J."/>
            <person name="Natvig D.O."/>
        </authorList>
    </citation>
    <scope>NUCLEOTIDE SEQUENCE [LARGE SCALE GENOMIC DNA]</scope>
    <source>
        <strain evidence="8 9">CBS 110550</strain>
    </source>
</reference>
<accession>A0A4Q4T0W0</accession>
<name>A0A4Q4T0W0_9PEZI</name>
<dbReference type="Proteomes" id="UP000293360">
    <property type="component" value="Unassembled WGS sequence"/>
</dbReference>
<evidence type="ECO:0000313" key="8">
    <source>
        <dbReference type="EMBL" id="RYO91936.1"/>
    </source>
</evidence>
<keyword evidence="4" id="KW-0378">Hydrolase</keyword>
<proteinExistence type="predicted"/>
<dbReference type="GO" id="GO:0046872">
    <property type="term" value="F:metal ion binding"/>
    <property type="evidence" value="ECO:0007669"/>
    <property type="project" value="UniProtKB-KW"/>
</dbReference>
<dbReference type="GO" id="GO:0006508">
    <property type="term" value="P:proteolysis"/>
    <property type="evidence" value="ECO:0007669"/>
    <property type="project" value="UniProtKB-KW"/>
</dbReference>
<dbReference type="AlphaFoldDB" id="A0A4Q4T0W0"/>
<evidence type="ECO:0000313" key="9">
    <source>
        <dbReference type="Proteomes" id="UP000293360"/>
    </source>
</evidence>
<feature type="region of interest" description="Disordered" evidence="7">
    <location>
        <begin position="136"/>
        <end position="160"/>
    </location>
</feature>
<dbReference type="PANTHER" id="PTHR15910">
    <property type="entry name" value="ARCHAEMETZINCIN"/>
    <property type="match status" value="1"/>
</dbReference>
<dbReference type="SUPFAM" id="SSF55486">
    <property type="entry name" value="Metalloproteases ('zincins'), catalytic domain"/>
    <property type="match status" value="1"/>
</dbReference>
<comment type="cofactor">
    <cofactor evidence="1">
        <name>Zn(2+)</name>
        <dbReference type="ChEBI" id="CHEBI:29105"/>
    </cofactor>
</comment>
<dbReference type="CDD" id="cd11375">
    <property type="entry name" value="Peptidase_M54"/>
    <property type="match status" value="1"/>
</dbReference>
<evidence type="ECO:0000256" key="2">
    <source>
        <dbReference type="ARBA" id="ARBA00022670"/>
    </source>
</evidence>
<keyword evidence="9" id="KW-1185">Reference proteome</keyword>
<sequence>MNIMPTSEEQCPHLDLQLEPSPYAAEAGFEWQPLCRRLAATTKSGRRAPSAGSRRKAENDIPAQSAIGEPALSYPAPLVLPNDDLACDPKCPPQSFRSWLYEKARNKPKEDRRTLYVAAVPEITSSMAFMRDWLQPDTASGRSSGGGLKQKPPGNKTLPSPSYEDIVSYLSTFYRGLPLKPFPQRLRFVPWEETRMKKPNIHSTYVGLATRDSCTRIRVRSPPDGVFKGQLNLGDILDAAIEMLPGDAYSLLLLLDHDMYEDEDDDFCCGRAYGGSRVAVVSSSRYHPILDEQVGIEYSHMWPASHCKSYINGLCTVDKPKEQSGDPWATSFIPLRAAIDAAKDIIVPTSQEGLRALWFSRLARTASHELGHCFGMEHCVYYACNMQSTAGMAEDVRQPPYLCPICLSKFSYAVACELQGHDDTGRQLYIQERYGAIITFCDGWKGNGLFTGYGAWARARLDLLQQT</sequence>
<evidence type="ECO:0008006" key="10">
    <source>
        <dbReference type="Google" id="ProtNLM"/>
    </source>
</evidence>
<evidence type="ECO:0000256" key="1">
    <source>
        <dbReference type="ARBA" id="ARBA00001947"/>
    </source>
</evidence>
<keyword evidence="6" id="KW-0482">Metalloprotease</keyword>
<keyword evidence="3" id="KW-0479">Metal-binding</keyword>
<gene>
    <name evidence="8" type="ORF">DL764_008218</name>
</gene>
<organism evidence="8 9">
    <name type="scientific">Monosporascus ibericus</name>
    <dbReference type="NCBI Taxonomy" id="155417"/>
    <lineage>
        <taxon>Eukaryota</taxon>
        <taxon>Fungi</taxon>
        <taxon>Dikarya</taxon>
        <taxon>Ascomycota</taxon>
        <taxon>Pezizomycotina</taxon>
        <taxon>Sordariomycetes</taxon>
        <taxon>Xylariomycetidae</taxon>
        <taxon>Xylariales</taxon>
        <taxon>Xylariales incertae sedis</taxon>
        <taxon>Monosporascus</taxon>
    </lineage>
</organism>
<dbReference type="OrthoDB" id="2365600at2759"/>